<sequence length="310" mass="33888">MFFPFDKWNDVMDVIVQPLALLIRAKSASSSAPFLLFSHSYNRSSCDRTLSSLIFINKRFSTTSNFNCGAALHPCDFTVGPSGVFVRSEARTFDFSNSKCALMLKAREIVESGDFFLPDKVEIFESVYTQACRLSRPPALLADLQVPEGQLQPPFSSENFSYDVTIPDNVKNIHVTAKLALGKENDKYRVMMTSSNLETDMYVSTLILPKNASTIYVKVHVSSHKRQTSTYLLRVVSGPSSGPASHEDAPTGGADKRFSFGEALLNTIVIFGSAMAVSSLAMFLYGTLASVRSRQAVGGVEGYQPVGDGP</sequence>
<evidence type="ECO:0000259" key="2">
    <source>
        <dbReference type="Pfam" id="PF12733"/>
    </source>
</evidence>
<evidence type="ECO:0000313" key="3">
    <source>
        <dbReference type="EMBL" id="KAL2610934.1"/>
    </source>
</evidence>
<dbReference type="InterPro" id="IPR025883">
    <property type="entry name" value="Cadherin-like_domain"/>
</dbReference>
<proteinExistence type="predicted"/>
<feature type="transmembrane region" description="Helical" evidence="1">
    <location>
        <begin position="263"/>
        <end position="285"/>
    </location>
</feature>
<dbReference type="Proteomes" id="UP001605036">
    <property type="component" value="Unassembled WGS sequence"/>
</dbReference>
<evidence type="ECO:0000313" key="4">
    <source>
        <dbReference type="Proteomes" id="UP001605036"/>
    </source>
</evidence>
<name>A0ABD1XQ78_9MARC</name>
<keyword evidence="1" id="KW-1133">Transmembrane helix</keyword>
<feature type="domain" description="Cadherin-like beta-sandwich-like" evidence="2">
    <location>
        <begin position="143"/>
        <end position="235"/>
    </location>
</feature>
<protein>
    <recommendedName>
        <fullName evidence="2">Cadherin-like beta-sandwich-like domain-containing protein</fullName>
    </recommendedName>
</protein>
<dbReference type="EMBL" id="JBHFFA010000007">
    <property type="protein sequence ID" value="KAL2610934.1"/>
    <property type="molecule type" value="Genomic_DNA"/>
</dbReference>
<keyword evidence="4" id="KW-1185">Reference proteome</keyword>
<dbReference type="Pfam" id="PF12733">
    <property type="entry name" value="Cadherin-like"/>
    <property type="match status" value="1"/>
</dbReference>
<dbReference type="AlphaFoldDB" id="A0ABD1XQ78"/>
<comment type="caution">
    <text evidence="3">The sequence shown here is derived from an EMBL/GenBank/DDBJ whole genome shotgun (WGS) entry which is preliminary data.</text>
</comment>
<accession>A0ABD1XQ78</accession>
<evidence type="ECO:0000256" key="1">
    <source>
        <dbReference type="SAM" id="Phobius"/>
    </source>
</evidence>
<organism evidence="3 4">
    <name type="scientific">Riccia fluitans</name>
    <dbReference type="NCBI Taxonomy" id="41844"/>
    <lineage>
        <taxon>Eukaryota</taxon>
        <taxon>Viridiplantae</taxon>
        <taxon>Streptophyta</taxon>
        <taxon>Embryophyta</taxon>
        <taxon>Marchantiophyta</taxon>
        <taxon>Marchantiopsida</taxon>
        <taxon>Marchantiidae</taxon>
        <taxon>Marchantiales</taxon>
        <taxon>Ricciaceae</taxon>
        <taxon>Riccia</taxon>
    </lineage>
</organism>
<gene>
    <name evidence="3" type="ORF">R1flu_022626</name>
</gene>
<keyword evidence="1" id="KW-0472">Membrane</keyword>
<reference evidence="3 4" key="1">
    <citation type="submission" date="2024-09" db="EMBL/GenBank/DDBJ databases">
        <title>Chromosome-scale assembly of Riccia fluitans.</title>
        <authorList>
            <person name="Paukszto L."/>
            <person name="Sawicki J."/>
            <person name="Karawczyk K."/>
            <person name="Piernik-Szablinska J."/>
            <person name="Szczecinska M."/>
            <person name="Mazdziarz M."/>
        </authorList>
    </citation>
    <scope>NUCLEOTIDE SEQUENCE [LARGE SCALE GENOMIC DNA]</scope>
    <source>
        <strain evidence="3">Rf_01</strain>
        <tissue evidence="3">Aerial parts of the thallus</tissue>
    </source>
</reference>
<keyword evidence="1" id="KW-0812">Transmembrane</keyword>